<organism evidence="1 2">
    <name type="scientific">Methanoculleus frigidifontis</name>
    <dbReference type="NCBI Taxonomy" id="2584085"/>
    <lineage>
        <taxon>Archaea</taxon>
        <taxon>Methanobacteriati</taxon>
        <taxon>Methanobacteriota</taxon>
        <taxon>Stenosarchaea group</taxon>
        <taxon>Methanomicrobia</taxon>
        <taxon>Methanomicrobiales</taxon>
        <taxon>Methanomicrobiaceae</taxon>
        <taxon>Methanoculleus</taxon>
    </lineage>
</organism>
<proteinExistence type="predicted"/>
<reference evidence="1" key="1">
    <citation type="submission" date="2019-05" db="EMBL/GenBank/DDBJ databases">
        <title>Methanoculleus sp. FWC-SCC1, a methanogenic archaeon isolated from deep marine cold seep.</title>
        <authorList>
            <person name="Chen Y.-W."/>
            <person name="Chen S.-C."/>
            <person name="Teng N.-H."/>
            <person name="Lai M.-C."/>
        </authorList>
    </citation>
    <scope>NUCLEOTIDE SEQUENCE</scope>
    <source>
        <strain evidence="1">FWC-SCC1</strain>
    </source>
</reference>
<evidence type="ECO:0008006" key="3">
    <source>
        <dbReference type="Google" id="ProtNLM"/>
    </source>
</evidence>
<evidence type="ECO:0000313" key="2">
    <source>
        <dbReference type="Proteomes" id="UP001168338"/>
    </source>
</evidence>
<evidence type="ECO:0000313" key="1">
    <source>
        <dbReference type="EMBL" id="MDN7024623.1"/>
    </source>
</evidence>
<dbReference type="InterPro" id="IPR019198">
    <property type="entry name" value="Beta_propeller_containing"/>
</dbReference>
<sequence length="644" mass="70100">MSGHMQGVVVAVGILVIAAIIGSAMVQEASGQETVGEMKRFSSAEELRIYLEENAQTITGNTTGYRDMTGSDVATGAVPQEMAESTDAPMPTMAPTAAPGGGSADDYSTTNIQVAGVDEPDFIKNDGRYIYVISGDTLVIVDAYPAEKATIVSETDIEGQPEELFLAGDRLAVITSGQEEVLITPDGSAAPVPISRRMTHVTVYSVRDRSQPEVLSDAAFTGSYENARMIGGMIYLITGEYVPWYGGTPLLPEVRTGNATPIYPDVYYPDIPQQQYRYHTISSLDIRSGDTPAAETFLLGYGSTLYASQENIYLGYRKSTPPVYAERDAGEHHEETAVYRFAIQDGAIDYAAMGSVPGILLNQFSLDEYDGYLRVATTVQGWTAQGSYQYSTVSVLDGDMETVGTIANIAPGERIYATRFIGDRLYMVTFKQIDPLFVIDLSDPEHPGILGKLKIPGYSDYLHPYDDTHLIGVGKETEANEWGGASVGGVKIALFDVSNVSSPKQIDSVEIGEAGTDSAALNDHRAFLFAKSKNLLVIPISEIRRTENPPGKYQSYTLDTWQGAYVYDVDPARGFDLRGTVTHALGDAPYSWNAPDAVRRSLYMDDVVYTVSERRIVASSLDNPKDRIGEVLLPGGQDPRYWYI</sequence>
<dbReference type="InterPro" id="IPR014441">
    <property type="entry name" value="UCP006425_b-propeller"/>
</dbReference>
<dbReference type="Pfam" id="PF09826">
    <property type="entry name" value="Beta_propel"/>
    <property type="match status" value="1"/>
</dbReference>
<gene>
    <name evidence="1" type="ORF">FGU65_06930</name>
</gene>
<name>A0ABT8M9L1_9EURY</name>
<dbReference type="EMBL" id="VCYH01000004">
    <property type="protein sequence ID" value="MDN7024623.1"/>
    <property type="molecule type" value="Genomic_DNA"/>
</dbReference>
<comment type="caution">
    <text evidence="1">The sequence shown here is derived from an EMBL/GenBank/DDBJ whole genome shotgun (WGS) entry which is preliminary data.</text>
</comment>
<keyword evidence="2" id="KW-1185">Reference proteome</keyword>
<dbReference type="PIRSF" id="PIRSF006425">
    <property type="entry name" value="UCP006425_WD40"/>
    <property type="match status" value="1"/>
</dbReference>
<accession>A0ABT8M9L1</accession>
<dbReference type="RefSeq" id="WP_301663740.1">
    <property type="nucleotide sequence ID" value="NZ_VCYH01000004.1"/>
</dbReference>
<dbReference type="Proteomes" id="UP001168338">
    <property type="component" value="Unassembled WGS sequence"/>
</dbReference>
<protein>
    <recommendedName>
        <fullName evidence="3">Secreted protein containing C-terminal beta-propeller domain</fullName>
    </recommendedName>
</protein>